<dbReference type="InterPro" id="IPR006180">
    <property type="entry name" value="3-OHacyl-CoA_DH_CS"/>
</dbReference>
<dbReference type="FunFam" id="3.40.50.720:FF:000009">
    <property type="entry name" value="Fatty oxidation complex, alpha subunit"/>
    <property type="match status" value="1"/>
</dbReference>
<comment type="pathway">
    <text evidence="4">Lipid metabolism; fatty acid beta-oxidation.</text>
</comment>
<keyword evidence="8" id="KW-0560">Oxidoreductase</keyword>
<evidence type="ECO:0000256" key="18">
    <source>
        <dbReference type="RuleBase" id="RU003707"/>
    </source>
</evidence>
<evidence type="ECO:0000256" key="8">
    <source>
        <dbReference type="ARBA" id="ARBA00023002"/>
    </source>
</evidence>
<evidence type="ECO:0000259" key="21">
    <source>
        <dbReference type="Pfam" id="PF02737"/>
    </source>
</evidence>
<dbReference type="SUPFAM" id="SSF51735">
    <property type="entry name" value="NAD(P)-binding Rossmann-fold domains"/>
    <property type="match status" value="1"/>
</dbReference>
<dbReference type="AlphaFoldDB" id="A0A834LVG4"/>
<gene>
    <name evidence="22" type="ORF">RHSIM_Rhsim01G0100600</name>
</gene>
<feature type="transmembrane region" description="Helical" evidence="19">
    <location>
        <begin position="99"/>
        <end position="120"/>
    </location>
</feature>
<comment type="catalytic activity">
    <reaction evidence="2">
        <text>a (3E)-enoyl-CoA = a 4-saturated (2E)-enoyl-CoA</text>
        <dbReference type="Rhea" id="RHEA:45228"/>
        <dbReference type="ChEBI" id="CHEBI:58521"/>
        <dbReference type="ChEBI" id="CHEBI:85097"/>
        <dbReference type="EC" id="5.3.3.8"/>
    </reaction>
</comment>
<evidence type="ECO:0000256" key="16">
    <source>
        <dbReference type="ARBA" id="ARBA00023709"/>
    </source>
</evidence>
<organism evidence="22 23">
    <name type="scientific">Rhododendron simsii</name>
    <name type="common">Sims's rhododendron</name>
    <dbReference type="NCBI Taxonomy" id="118357"/>
    <lineage>
        <taxon>Eukaryota</taxon>
        <taxon>Viridiplantae</taxon>
        <taxon>Streptophyta</taxon>
        <taxon>Embryophyta</taxon>
        <taxon>Tracheophyta</taxon>
        <taxon>Spermatophyta</taxon>
        <taxon>Magnoliopsida</taxon>
        <taxon>eudicotyledons</taxon>
        <taxon>Gunneridae</taxon>
        <taxon>Pentapetalae</taxon>
        <taxon>asterids</taxon>
        <taxon>Ericales</taxon>
        <taxon>Ericaceae</taxon>
        <taxon>Ericoideae</taxon>
        <taxon>Rhodoreae</taxon>
        <taxon>Rhododendron</taxon>
    </lineage>
</organism>
<evidence type="ECO:0000256" key="12">
    <source>
        <dbReference type="ARBA" id="ARBA00023235"/>
    </source>
</evidence>
<dbReference type="GO" id="GO:0004165">
    <property type="term" value="F:delta(3)-delta(2)-enoyl-CoA isomerase activity"/>
    <property type="evidence" value="ECO:0007669"/>
    <property type="project" value="UniProtKB-EC"/>
</dbReference>
<dbReference type="FunFam" id="1.10.1040.50:FF:000004">
    <property type="entry name" value="Peroxisomal fatty acid beta-oxidation multifunctional protein"/>
    <property type="match status" value="1"/>
</dbReference>
<comment type="similarity">
    <text evidence="6">In the N-terminal section; belongs to the enoyl-CoA hydratase/isomerase family.</text>
</comment>
<evidence type="ECO:0000256" key="7">
    <source>
        <dbReference type="ARBA" id="ARBA00022832"/>
    </source>
</evidence>
<evidence type="ECO:0000256" key="5">
    <source>
        <dbReference type="ARBA" id="ARBA00007005"/>
    </source>
</evidence>
<evidence type="ECO:0000256" key="11">
    <source>
        <dbReference type="ARBA" id="ARBA00023140"/>
    </source>
</evidence>
<dbReference type="InterPro" id="IPR006176">
    <property type="entry name" value="3-OHacyl-CoA_DH_NAD-bd"/>
</dbReference>
<dbReference type="UniPathway" id="UPA00659"/>
<dbReference type="OrthoDB" id="2018133at2759"/>
<dbReference type="InterPro" id="IPR008927">
    <property type="entry name" value="6-PGluconate_DH-like_C_sf"/>
</dbReference>
<comment type="catalytic activity">
    <reaction evidence="15">
        <text>(3S)-3-hydroxybutanoyl-CoA = (3R)-3-hydroxybutanoyl-CoA</text>
        <dbReference type="Rhea" id="RHEA:21760"/>
        <dbReference type="ChEBI" id="CHEBI:57315"/>
        <dbReference type="ChEBI" id="CHEBI:57316"/>
        <dbReference type="EC" id="5.1.2.3"/>
    </reaction>
</comment>
<keyword evidence="10" id="KW-0443">Lipid metabolism</keyword>
<evidence type="ECO:0008006" key="24">
    <source>
        <dbReference type="Google" id="ProtNLM"/>
    </source>
</evidence>
<feature type="transmembrane region" description="Helical" evidence="19">
    <location>
        <begin position="340"/>
        <end position="365"/>
    </location>
</feature>
<evidence type="ECO:0000256" key="19">
    <source>
        <dbReference type="SAM" id="Phobius"/>
    </source>
</evidence>
<accession>A0A834LVG4</accession>
<sequence>MAGVGVTMEVGNDGVAVITISNPPVNALAIPVLDGLKEKFVEATRREDVKAIVLTGKGGKFSGGFDINVFERVHKTGDISIMPDVSVDLVVNTIEGPHLFSIITLFSNTAFTCGFLHVVFVMPSDGKKPVVAAIEGLALGGGLELTMGCHARIAAPKAQLGLPELSLGVLPGFGGTQRLPRLLGLSKAVEMMLLSKPIMSEEGKKLGLIDALVSSEELLRVSRLWALDIAARRKPWIRSLHRTDKLGSLSESREILKVARQQAKQTAPNMPQHLACLDVIEEGIVHGGYNGVLKEAQVFKELVLSDTSRGLVHVFFAQRATSKVPNVTDIGLKPRSVKRVAVIGGGLMGSGIATALILGNIYVVLKEVNSEYLLRGIKMVEGNVQGLVARKKLAQDKAEKALSMLKGVLDYSEFRNVDMVIEAVIEKVPLKQTIFSEIEKACPPHCILASNTSTIDLNVVGEKTSSQDRIVGAHFFSPAHVMPLLEIVRTEKTSAQVILDLMAVGKIIKKVPVVVGNCTAFAVNRTFFPYTQGSHLLLNLGVDVFRIDRLISRFGLPMGPFHFAVAMAIFDAILLQDLAGYGVALAVGKELGAAFSDRSFRSPLVELLVKSGRNGKNNGKGYYLYEKGSKPKPDPSVLPIIEECRRVTNVMPGGKPISVSDNEIVEMILFPVVNEACRVMDEGVVVRASDLDVASVLGMSFPSYRGGIVFWGDTVGPNHIYASLKKWSELYGSFYKPSRFLEERATKGIPLSAPASTSPGSRSRL</sequence>
<dbReference type="InterPro" id="IPR029045">
    <property type="entry name" value="ClpP/crotonase-like_dom_sf"/>
</dbReference>
<evidence type="ECO:0000256" key="2">
    <source>
        <dbReference type="ARBA" id="ARBA00000765"/>
    </source>
</evidence>
<dbReference type="SUPFAM" id="SSF52096">
    <property type="entry name" value="ClpP/crotonase"/>
    <property type="match status" value="1"/>
</dbReference>
<dbReference type="InterPro" id="IPR001753">
    <property type="entry name" value="Enoyl-CoA_hydra/iso"/>
</dbReference>
<comment type="caution">
    <text evidence="22">The sequence shown here is derived from an EMBL/GenBank/DDBJ whole genome shotgun (WGS) entry which is preliminary data.</text>
</comment>
<comment type="similarity">
    <text evidence="18">Belongs to the enoyl-CoA hydratase/isomerase family.</text>
</comment>
<evidence type="ECO:0000256" key="15">
    <source>
        <dbReference type="ARBA" id="ARBA00023701"/>
    </source>
</evidence>
<comment type="catalytic activity">
    <reaction evidence="17">
        <text>a 4-saturated-(3S)-3-hydroxyacyl-CoA = a (3E)-enoyl-CoA + H2O</text>
        <dbReference type="Rhea" id="RHEA:20724"/>
        <dbReference type="ChEBI" id="CHEBI:15377"/>
        <dbReference type="ChEBI" id="CHEBI:58521"/>
        <dbReference type="ChEBI" id="CHEBI:137480"/>
        <dbReference type="EC" id="4.2.1.17"/>
    </reaction>
</comment>
<evidence type="ECO:0000256" key="14">
    <source>
        <dbReference type="ARBA" id="ARBA00023268"/>
    </source>
</evidence>
<dbReference type="PANTHER" id="PTHR23309">
    <property type="entry name" value="3-HYDROXYACYL-COA DEHYROGENASE"/>
    <property type="match status" value="1"/>
</dbReference>
<protein>
    <recommendedName>
        <fullName evidence="24">3-hydroxyacyl-CoA dehydrogenase</fullName>
    </recommendedName>
</protein>
<evidence type="ECO:0000256" key="10">
    <source>
        <dbReference type="ARBA" id="ARBA00023098"/>
    </source>
</evidence>
<dbReference type="Gene3D" id="3.90.226.10">
    <property type="entry name" value="2-enoyl-CoA Hydratase, Chain A, domain 1"/>
    <property type="match status" value="1"/>
</dbReference>
<evidence type="ECO:0000313" key="23">
    <source>
        <dbReference type="Proteomes" id="UP000626092"/>
    </source>
</evidence>
<dbReference type="Proteomes" id="UP000626092">
    <property type="component" value="Unassembled WGS sequence"/>
</dbReference>
<feature type="domain" description="3-hydroxyacyl-CoA dehydrogenase NAD binding" evidence="21">
    <location>
        <begin position="340"/>
        <end position="517"/>
    </location>
</feature>
<comment type="similarity">
    <text evidence="5">In the central section; belongs to the 3-hydroxyacyl-CoA dehydrogenase family.</text>
</comment>
<name>A0A834LVG4_RHOSS</name>
<dbReference type="GO" id="GO:0008692">
    <property type="term" value="F:3-hydroxybutyryl-CoA epimerase activity"/>
    <property type="evidence" value="ECO:0007669"/>
    <property type="project" value="UniProtKB-EC"/>
</dbReference>
<evidence type="ECO:0000313" key="22">
    <source>
        <dbReference type="EMBL" id="KAF7153550.1"/>
    </source>
</evidence>
<dbReference type="Gene3D" id="1.10.1040.50">
    <property type="match status" value="1"/>
</dbReference>
<keyword evidence="11" id="KW-0576">Peroxisome</keyword>
<proteinExistence type="inferred from homology"/>
<keyword evidence="9" id="KW-0520">NAD</keyword>
<dbReference type="InterPro" id="IPR006108">
    <property type="entry name" value="3HC_DH_C"/>
</dbReference>
<dbReference type="Pfam" id="PF00725">
    <property type="entry name" value="3HCDH"/>
    <property type="match status" value="1"/>
</dbReference>
<comment type="catalytic activity">
    <reaction evidence="1">
        <text>a (3Z)-enoyl-CoA = a 4-saturated (2E)-enoyl-CoA</text>
        <dbReference type="Rhea" id="RHEA:45900"/>
        <dbReference type="ChEBI" id="CHEBI:85097"/>
        <dbReference type="ChEBI" id="CHEBI:85489"/>
        <dbReference type="EC" id="5.3.3.8"/>
    </reaction>
</comment>
<keyword evidence="13" id="KW-0456">Lyase</keyword>
<dbReference type="CDD" id="cd06558">
    <property type="entry name" value="crotonase-like"/>
    <property type="match status" value="1"/>
</dbReference>
<keyword evidence="12" id="KW-0413">Isomerase</keyword>
<feature type="domain" description="3-hydroxyacyl-CoA dehydrogenase C-terminal" evidence="20">
    <location>
        <begin position="521"/>
        <end position="625"/>
    </location>
</feature>
<dbReference type="PROSITE" id="PS00166">
    <property type="entry name" value="ENOYL_COA_HYDRATASE"/>
    <property type="match status" value="1"/>
</dbReference>
<comment type="subcellular location">
    <subcellularLocation>
        <location evidence="3">Peroxisome</location>
    </subcellularLocation>
</comment>
<comment type="catalytic activity">
    <reaction evidence="16">
        <text>a (3S)-3-hydroxyacyl-CoA = a (2E)-enoyl-CoA + H2O</text>
        <dbReference type="Rhea" id="RHEA:16105"/>
        <dbReference type="ChEBI" id="CHEBI:15377"/>
        <dbReference type="ChEBI" id="CHEBI:57318"/>
        <dbReference type="ChEBI" id="CHEBI:58856"/>
        <dbReference type="EC" id="4.2.1.17"/>
    </reaction>
</comment>
<dbReference type="GO" id="GO:0003857">
    <property type="term" value="F:(3S)-3-hydroxyacyl-CoA dehydrogenase (NAD+) activity"/>
    <property type="evidence" value="ECO:0007669"/>
    <property type="project" value="TreeGrafter"/>
</dbReference>
<keyword evidence="14" id="KW-0511">Multifunctional enzyme</keyword>
<evidence type="ECO:0000259" key="20">
    <source>
        <dbReference type="Pfam" id="PF00725"/>
    </source>
</evidence>
<keyword evidence="23" id="KW-1185">Reference proteome</keyword>
<keyword evidence="19" id="KW-1133">Transmembrane helix</keyword>
<dbReference type="EMBL" id="WJXA01000001">
    <property type="protein sequence ID" value="KAF7153550.1"/>
    <property type="molecule type" value="Genomic_DNA"/>
</dbReference>
<dbReference type="Pfam" id="PF00378">
    <property type="entry name" value="ECH_1"/>
    <property type="match status" value="2"/>
</dbReference>
<evidence type="ECO:0000256" key="3">
    <source>
        <dbReference type="ARBA" id="ARBA00004275"/>
    </source>
</evidence>
<evidence type="ECO:0000256" key="9">
    <source>
        <dbReference type="ARBA" id="ARBA00023027"/>
    </source>
</evidence>
<dbReference type="Pfam" id="PF02737">
    <property type="entry name" value="3HCDH_N"/>
    <property type="match status" value="1"/>
</dbReference>
<keyword evidence="7" id="KW-0276">Fatty acid metabolism</keyword>
<dbReference type="PANTHER" id="PTHR23309:SF53">
    <property type="entry name" value="PEROXISOMAL FATTY ACID BETA-OXIDATION MULTIFUNCTIONAL PROTEIN AIM1"/>
    <property type="match status" value="1"/>
</dbReference>
<dbReference type="Gene3D" id="3.40.50.720">
    <property type="entry name" value="NAD(P)-binding Rossmann-like Domain"/>
    <property type="match status" value="1"/>
</dbReference>
<dbReference type="PROSITE" id="PS00067">
    <property type="entry name" value="3HCDH"/>
    <property type="match status" value="1"/>
</dbReference>
<evidence type="ECO:0000256" key="17">
    <source>
        <dbReference type="ARBA" id="ARBA00023717"/>
    </source>
</evidence>
<evidence type="ECO:0000256" key="13">
    <source>
        <dbReference type="ARBA" id="ARBA00023239"/>
    </source>
</evidence>
<dbReference type="GO" id="GO:0006635">
    <property type="term" value="P:fatty acid beta-oxidation"/>
    <property type="evidence" value="ECO:0007669"/>
    <property type="project" value="UniProtKB-UniPathway"/>
</dbReference>
<evidence type="ECO:0000256" key="1">
    <source>
        <dbReference type="ARBA" id="ARBA00000452"/>
    </source>
</evidence>
<dbReference type="SUPFAM" id="SSF48179">
    <property type="entry name" value="6-phosphogluconate dehydrogenase C-terminal domain-like"/>
    <property type="match status" value="2"/>
</dbReference>
<dbReference type="InterPro" id="IPR036291">
    <property type="entry name" value="NAD(P)-bd_dom_sf"/>
</dbReference>
<dbReference type="InterPro" id="IPR018376">
    <property type="entry name" value="Enoyl-CoA_hyd/isom_CS"/>
</dbReference>
<evidence type="ECO:0000256" key="4">
    <source>
        <dbReference type="ARBA" id="ARBA00005005"/>
    </source>
</evidence>
<keyword evidence="19" id="KW-0812">Transmembrane</keyword>
<dbReference type="GO" id="GO:0005777">
    <property type="term" value="C:peroxisome"/>
    <property type="evidence" value="ECO:0007669"/>
    <property type="project" value="UniProtKB-SubCell"/>
</dbReference>
<dbReference type="GO" id="GO:0004300">
    <property type="term" value="F:enoyl-CoA hydratase activity"/>
    <property type="evidence" value="ECO:0007669"/>
    <property type="project" value="UniProtKB-EC"/>
</dbReference>
<dbReference type="GO" id="GO:0070403">
    <property type="term" value="F:NAD+ binding"/>
    <property type="evidence" value="ECO:0007669"/>
    <property type="project" value="InterPro"/>
</dbReference>
<evidence type="ECO:0000256" key="6">
    <source>
        <dbReference type="ARBA" id="ARBA00008750"/>
    </source>
</evidence>
<reference evidence="22" key="1">
    <citation type="submission" date="2019-11" db="EMBL/GenBank/DDBJ databases">
        <authorList>
            <person name="Liu Y."/>
            <person name="Hou J."/>
            <person name="Li T.-Q."/>
            <person name="Guan C.-H."/>
            <person name="Wu X."/>
            <person name="Wu H.-Z."/>
            <person name="Ling F."/>
            <person name="Zhang R."/>
            <person name="Shi X.-G."/>
            <person name="Ren J.-P."/>
            <person name="Chen E.-F."/>
            <person name="Sun J.-M."/>
        </authorList>
    </citation>
    <scope>NUCLEOTIDE SEQUENCE</scope>
    <source>
        <strain evidence="22">Adult_tree_wgs_1</strain>
        <tissue evidence="22">Leaves</tissue>
    </source>
</reference>
<keyword evidence="19" id="KW-0472">Membrane</keyword>